<keyword evidence="7" id="KW-1185">Reference proteome</keyword>
<dbReference type="GO" id="GO:0016788">
    <property type="term" value="F:hydrolase activity, acting on ester bonds"/>
    <property type="evidence" value="ECO:0007669"/>
    <property type="project" value="InterPro"/>
</dbReference>
<dbReference type="NCBIfam" id="NF006938">
    <property type="entry name" value="PRK09420.1"/>
    <property type="match status" value="1"/>
</dbReference>
<dbReference type="SUPFAM" id="SSF56300">
    <property type="entry name" value="Metallo-dependent phosphatases"/>
    <property type="match status" value="1"/>
</dbReference>
<evidence type="ECO:0000256" key="1">
    <source>
        <dbReference type="ARBA" id="ARBA00006654"/>
    </source>
</evidence>
<dbReference type="GO" id="GO:0030288">
    <property type="term" value="C:outer membrane-bounded periplasmic space"/>
    <property type="evidence" value="ECO:0007669"/>
    <property type="project" value="TreeGrafter"/>
</dbReference>
<comment type="similarity">
    <text evidence="1 3">Belongs to the 5'-nucleotidase family.</text>
</comment>
<dbReference type="InterPro" id="IPR008334">
    <property type="entry name" value="5'-Nucleotdase_C"/>
</dbReference>
<accession>A0A1W6ZEI3</accession>
<dbReference type="PANTHER" id="PTHR11575:SF6">
    <property type="entry name" value="2',3'-CYCLIC-NUCLEOTIDE 2'-PHOSPHODIESTERASE_3'-NUCLEOTIDASE"/>
    <property type="match status" value="1"/>
</dbReference>
<dbReference type="OrthoDB" id="9803927at2"/>
<dbReference type="SUPFAM" id="SSF55816">
    <property type="entry name" value="5'-nucleotidase (syn. UDP-sugar hydrolase), C-terminal domain"/>
    <property type="match status" value="1"/>
</dbReference>
<dbReference type="Pfam" id="PF02872">
    <property type="entry name" value="5_nucleotid_C"/>
    <property type="match status" value="1"/>
</dbReference>
<keyword evidence="2 3" id="KW-0732">Signal</keyword>
<dbReference type="GO" id="GO:0000166">
    <property type="term" value="F:nucleotide binding"/>
    <property type="evidence" value="ECO:0007669"/>
    <property type="project" value="UniProtKB-KW"/>
</dbReference>
<evidence type="ECO:0000256" key="2">
    <source>
        <dbReference type="ARBA" id="ARBA00022729"/>
    </source>
</evidence>
<dbReference type="STRING" id="463040.CAL15_15615"/>
<dbReference type="InterPro" id="IPR029052">
    <property type="entry name" value="Metallo-depent_PP-like"/>
</dbReference>
<organism evidence="6 7">
    <name type="scientific">Bordetella genomosp. 13</name>
    <dbReference type="NCBI Taxonomy" id="463040"/>
    <lineage>
        <taxon>Bacteria</taxon>
        <taxon>Pseudomonadati</taxon>
        <taxon>Pseudomonadota</taxon>
        <taxon>Betaproteobacteria</taxon>
        <taxon>Burkholderiales</taxon>
        <taxon>Alcaligenaceae</taxon>
        <taxon>Bordetella</taxon>
    </lineage>
</organism>
<dbReference type="EMBL" id="CP021111">
    <property type="protein sequence ID" value="ARP95682.1"/>
    <property type="molecule type" value="Genomic_DNA"/>
</dbReference>
<dbReference type="KEGG" id="bgm:CAL15_15615"/>
<feature type="chain" id="PRO_5011835291" evidence="3">
    <location>
        <begin position="33"/>
        <end position="715"/>
    </location>
</feature>
<reference evidence="6 7" key="1">
    <citation type="submission" date="2017-05" db="EMBL/GenBank/DDBJ databases">
        <title>Complete and WGS of Bordetella genogroups.</title>
        <authorList>
            <person name="Spilker T."/>
            <person name="LiPuma J."/>
        </authorList>
    </citation>
    <scope>NUCLEOTIDE SEQUENCE [LARGE SCALE GENOMIC DNA]</scope>
    <source>
        <strain evidence="6 7">AU7206</strain>
    </source>
</reference>
<proteinExistence type="inferred from homology"/>
<dbReference type="InterPro" id="IPR036907">
    <property type="entry name" value="5'-Nucleotdase_C_sf"/>
</dbReference>
<dbReference type="Gene3D" id="3.90.780.10">
    <property type="entry name" value="5'-Nucleotidase, C-terminal domain"/>
    <property type="match status" value="1"/>
</dbReference>
<gene>
    <name evidence="6" type="ORF">CAL15_15615</name>
</gene>
<evidence type="ECO:0000259" key="5">
    <source>
        <dbReference type="Pfam" id="PF02872"/>
    </source>
</evidence>
<dbReference type="GO" id="GO:0009166">
    <property type="term" value="P:nucleotide catabolic process"/>
    <property type="evidence" value="ECO:0007669"/>
    <property type="project" value="InterPro"/>
</dbReference>
<feature type="signal peptide" evidence="3">
    <location>
        <begin position="1"/>
        <end position="32"/>
    </location>
</feature>
<feature type="domain" description="Calcineurin-like phosphoesterase" evidence="4">
    <location>
        <begin position="66"/>
        <end position="316"/>
    </location>
</feature>
<dbReference type="InterPro" id="IPR006146">
    <property type="entry name" value="5'-Nucleotdase_CS"/>
</dbReference>
<dbReference type="Proteomes" id="UP000194161">
    <property type="component" value="Chromosome"/>
</dbReference>
<dbReference type="Pfam" id="PF00149">
    <property type="entry name" value="Metallophos"/>
    <property type="match status" value="1"/>
</dbReference>
<evidence type="ECO:0000313" key="6">
    <source>
        <dbReference type="EMBL" id="ARP95682.1"/>
    </source>
</evidence>
<dbReference type="AlphaFoldDB" id="A0A1W6ZEI3"/>
<dbReference type="InterPro" id="IPR004843">
    <property type="entry name" value="Calcineurin-like_PHP"/>
</dbReference>
<protein>
    <submittedName>
        <fullName evidence="6">2',3'-cyclic-nucleotide 2'-phosphodiesterase</fullName>
    </submittedName>
</protein>
<keyword evidence="3" id="KW-0547">Nucleotide-binding</keyword>
<dbReference type="PRINTS" id="PR01607">
    <property type="entry name" value="APYRASEFAMLY"/>
</dbReference>
<sequence length="715" mass="77059">MSAPASPFETRTFRPRMLYAALALGLAVTLSACGGSDDDDDDNNNGSTPPPAAQENATAQLALLSTTDLHYNVRSYDYFKLAEDRSFGFERTATLIRQARDQYPNTLLVDNGDTIQGTALADYEAQVAPIPCSQQLSMYKAMSVLQFDAGTLGNHEFNYGLPFLNQVLGGGLDVDGVDPAATCAGPGFPMALANVTSTKTDKELLPPYVILDREVSATQEDGDAVTLPIKIGVVGLTTPGIMNWDKRYLDGKVEMRDSREAAQQSVEQAREAGADLVFVLLHGGMSDAPYSTTMDDPGLYIAQIPGVDGLVMGHQHGVFPDRGRSPAYTYLGVDNTAGTVHGVPAVMASSWGKALGVIDYSLTWNAQAQDWEVNKAQTKVELRNIQTTGQDGSTQYVAADAAVAEAVQAQHEAAVEYVQEEIGESDFRMSTLFADVGDPTAIQLVNQAQAAYVSQYIQDNLPQHASLPVLSISAPFKAGFQSGTDYTDVAQGPVAIFNAADLYLYPNTVYAVKVNGDELKLWLENAAKRFNRIDPTETADQWLIKDTQTGMVPAGQSAFAGYNFDMFTTPDLQYEIDVTRAENDRIRNLQYMGAPVTSGMEFIVATNNYRAESSARFILGEGKSFDIVYASPDANRDVVINYIKANPTITRAANGSARSWYFTEQPSMAGKVLFKSGLNAIDVAQDAGLSEISLETANDGSGRAVYSIDLTAVAP</sequence>
<dbReference type="InterPro" id="IPR006179">
    <property type="entry name" value="5_nucleotidase/apyrase"/>
</dbReference>
<evidence type="ECO:0000259" key="4">
    <source>
        <dbReference type="Pfam" id="PF00149"/>
    </source>
</evidence>
<evidence type="ECO:0000256" key="3">
    <source>
        <dbReference type="RuleBase" id="RU362119"/>
    </source>
</evidence>
<dbReference type="GO" id="GO:0046872">
    <property type="term" value="F:metal ion binding"/>
    <property type="evidence" value="ECO:0007669"/>
    <property type="project" value="InterPro"/>
</dbReference>
<dbReference type="RefSeq" id="WP_086079444.1">
    <property type="nucleotide sequence ID" value="NZ_CP021111.1"/>
</dbReference>
<feature type="domain" description="5'-Nucleotidase C-terminal" evidence="5">
    <location>
        <begin position="438"/>
        <end position="615"/>
    </location>
</feature>
<evidence type="ECO:0000313" key="7">
    <source>
        <dbReference type="Proteomes" id="UP000194161"/>
    </source>
</evidence>
<dbReference type="Gene3D" id="3.60.21.10">
    <property type="match status" value="1"/>
</dbReference>
<name>A0A1W6ZEI3_9BORD</name>
<dbReference type="PROSITE" id="PS00786">
    <property type="entry name" value="5_NUCLEOTIDASE_2"/>
    <property type="match status" value="1"/>
</dbReference>
<dbReference type="PANTHER" id="PTHR11575">
    <property type="entry name" value="5'-NUCLEOTIDASE-RELATED"/>
    <property type="match status" value="1"/>
</dbReference>
<keyword evidence="3" id="KW-0378">Hydrolase</keyword>